<dbReference type="InterPro" id="IPR009057">
    <property type="entry name" value="Homeodomain-like_sf"/>
</dbReference>
<accession>A0A0L0W4C5</accession>
<dbReference type="PANTHER" id="PTHR48472:SF1">
    <property type="entry name" value="TC1-LIKE TRANSPOSASE DDE DOMAIN-CONTAINING PROTEIN"/>
    <property type="match status" value="1"/>
</dbReference>
<dbReference type="OrthoDB" id="10492965at2759"/>
<sequence>MVYRTYKQVTKTNIVQLVLEGNSFPMICQLLGAQISRHSFNRWLQLYEETRCVIKDLETYEAGRRPARLSREDCRFMVNLVQCEPGLSLDEIREQLYDLTGVLLSQSGIHWNLVQRLLITLKKPETKHINKSLVAKYAWIERMEFYPAEFLVFTDESGFVDKDLLRAFGRSLRGTPAERFLVNSNQGIAHRIDLIRVFEFEFDSIRIMPGHFFV</sequence>
<dbReference type="SUPFAM" id="SSF46689">
    <property type="entry name" value="Homeodomain-like"/>
    <property type="match status" value="1"/>
</dbReference>
<proteinExistence type="predicted"/>
<name>A0A0L0W4C5_9BASI</name>
<dbReference type="PANTHER" id="PTHR48472">
    <property type="entry name" value="TC1-LIKE TRANSPOSASE DDE DOMAIN-CONTAINING PROTEIN"/>
    <property type="match status" value="1"/>
</dbReference>
<gene>
    <name evidence="1" type="ORF">PSTG_00276</name>
</gene>
<reference evidence="2" key="1">
    <citation type="submission" date="2014-03" db="EMBL/GenBank/DDBJ databases">
        <title>The Genome Sequence of Puccinia striiformis f. sp. tritici PST-78.</title>
        <authorList>
            <consortium name="The Broad Institute Genome Sequencing Platform"/>
            <person name="Cuomo C."/>
            <person name="Hulbert S."/>
            <person name="Chen X."/>
            <person name="Walker B."/>
            <person name="Young S.K."/>
            <person name="Zeng Q."/>
            <person name="Gargeya S."/>
            <person name="Fitzgerald M."/>
            <person name="Haas B."/>
            <person name="Abouelleil A."/>
            <person name="Alvarado L."/>
            <person name="Arachchi H.M."/>
            <person name="Berlin A.M."/>
            <person name="Chapman S.B."/>
            <person name="Goldberg J."/>
            <person name="Griggs A."/>
            <person name="Gujja S."/>
            <person name="Hansen M."/>
            <person name="Howarth C."/>
            <person name="Imamovic A."/>
            <person name="Larimer J."/>
            <person name="McCowan C."/>
            <person name="Montmayeur A."/>
            <person name="Murphy C."/>
            <person name="Neiman D."/>
            <person name="Pearson M."/>
            <person name="Priest M."/>
            <person name="Roberts A."/>
            <person name="Saif S."/>
            <person name="Shea T."/>
            <person name="Sisk P."/>
            <person name="Sykes S."/>
            <person name="Wortman J."/>
            <person name="Nusbaum C."/>
            <person name="Birren B."/>
        </authorList>
    </citation>
    <scope>NUCLEOTIDE SEQUENCE [LARGE SCALE GENOMIC DNA]</scope>
    <source>
        <strain evidence="2">race PST-78</strain>
    </source>
</reference>
<dbReference type="Proteomes" id="UP000054564">
    <property type="component" value="Unassembled WGS sequence"/>
</dbReference>
<evidence type="ECO:0000313" key="1">
    <source>
        <dbReference type="EMBL" id="KNF06393.1"/>
    </source>
</evidence>
<keyword evidence="2" id="KW-1185">Reference proteome</keyword>
<dbReference type="EMBL" id="AJIL01000003">
    <property type="protein sequence ID" value="KNF06393.1"/>
    <property type="molecule type" value="Genomic_DNA"/>
</dbReference>
<organism evidence="1 2">
    <name type="scientific">Puccinia striiformis f. sp. tritici PST-78</name>
    <dbReference type="NCBI Taxonomy" id="1165861"/>
    <lineage>
        <taxon>Eukaryota</taxon>
        <taxon>Fungi</taxon>
        <taxon>Dikarya</taxon>
        <taxon>Basidiomycota</taxon>
        <taxon>Pucciniomycotina</taxon>
        <taxon>Pucciniomycetes</taxon>
        <taxon>Pucciniales</taxon>
        <taxon>Pucciniaceae</taxon>
        <taxon>Puccinia</taxon>
    </lineage>
</organism>
<evidence type="ECO:0000313" key="2">
    <source>
        <dbReference type="Proteomes" id="UP000054564"/>
    </source>
</evidence>
<protein>
    <recommendedName>
        <fullName evidence="3">Tc1-like transposase DDE domain-containing protein</fullName>
    </recommendedName>
</protein>
<dbReference type="AlphaFoldDB" id="A0A0L0W4C5"/>
<comment type="caution">
    <text evidence="1">The sequence shown here is derived from an EMBL/GenBank/DDBJ whole genome shotgun (WGS) entry which is preliminary data.</text>
</comment>
<evidence type="ECO:0008006" key="3">
    <source>
        <dbReference type="Google" id="ProtNLM"/>
    </source>
</evidence>